<evidence type="ECO:0000313" key="2">
    <source>
        <dbReference type="EMBL" id="KAJ8871133.1"/>
    </source>
</evidence>
<gene>
    <name evidence="2" type="ORF">PR048_027437</name>
</gene>
<feature type="region of interest" description="Disordered" evidence="1">
    <location>
        <begin position="60"/>
        <end position="84"/>
    </location>
</feature>
<protein>
    <submittedName>
        <fullName evidence="2">Uncharacterized protein</fullName>
    </submittedName>
</protein>
<accession>A0ABQ9GFG7</accession>
<name>A0ABQ9GFG7_9NEOP</name>
<evidence type="ECO:0000313" key="3">
    <source>
        <dbReference type="Proteomes" id="UP001159363"/>
    </source>
</evidence>
<keyword evidence="3" id="KW-1185">Reference proteome</keyword>
<evidence type="ECO:0000256" key="1">
    <source>
        <dbReference type="SAM" id="MobiDB-lite"/>
    </source>
</evidence>
<dbReference type="Proteomes" id="UP001159363">
    <property type="component" value="Chromosome 11"/>
</dbReference>
<reference evidence="2 3" key="1">
    <citation type="submission" date="2023-02" db="EMBL/GenBank/DDBJ databases">
        <title>LHISI_Scaffold_Assembly.</title>
        <authorList>
            <person name="Stuart O.P."/>
            <person name="Cleave R."/>
            <person name="Magrath M.J.L."/>
            <person name="Mikheyev A.S."/>
        </authorList>
    </citation>
    <scope>NUCLEOTIDE SEQUENCE [LARGE SCALE GENOMIC DNA]</scope>
    <source>
        <strain evidence="2">Daus_M_001</strain>
        <tissue evidence="2">Leg muscle</tissue>
    </source>
</reference>
<sequence length="674" mass="73823">MTPTPSSPFRTDAKISNPCVKAGSILSRSHPLPFLQNSPSVWESRDIRGLPVVMANPLAQDRQPAESSSEDRYTSHFSAPRDPPPRLDRWATISICASPSRTELPRFPTSTTTALMHRPISSRAATPEPGDPLSTTWVRDELRIVASPKLPWSHHTHRCNSLSLVLKSWAVPSERATTSAMFIPRQLSSFSQDVSDKVWSNDKRIAKIDVFTYVSSSFPGATVTERLSWLPPPRPSELNPRRVTADFRMWESCRMTPLVSVLSRRSPVSLAVSLRRCSLPTSINLIGSQGLGRLIAPKRNACSVSVVTLYCVNKGQRWRSGGAAAIALASHLGDPGSIPGGFAPGFSHVGNVLDDAARRRAPSGHSRFPRPCIPAPLHPRVSLHVMLKDDGHLRVPAGNTATRRVLLRLGPARALNDALCSSAEWCRCNGLRVLGPVLITRSLLQTISGGCANFAASSPVMSSEPGATKWGRGNRRVRRAPFVPVGDLTTSPDTRQKLRYLTSQELLWSGAEICKGGGNWRSPIKPADQRHRPARFPRVKIRERLRGESNPVRPGGLDKHYSHTALANRVQSPAGSLRIFACRNRAAGRCRWSAGFFRGSPVSPALAFRRCSILSPLHTSSDLNTSMLRAAQIFPLDKIDVKHVYTEVDFALGSQFIIHALDNSEPIADSQGNK</sequence>
<dbReference type="EMBL" id="JARBHB010000012">
    <property type="protein sequence ID" value="KAJ8871133.1"/>
    <property type="molecule type" value="Genomic_DNA"/>
</dbReference>
<proteinExistence type="predicted"/>
<comment type="caution">
    <text evidence="2">The sequence shown here is derived from an EMBL/GenBank/DDBJ whole genome shotgun (WGS) entry which is preliminary data.</text>
</comment>
<organism evidence="2 3">
    <name type="scientific">Dryococelus australis</name>
    <dbReference type="NCBI Taxonomy" id="614101"/>
    <lineage>
        <taxon>Eukaryota</taxon>
        <taxon>Metazoa</taxon>
        <taxon>Ecdysozoa</taxon>
        <taxon>Arthropoda</taxon>
        <taxon>Hexapoda</taxon>
        <taxon>Insecta</taxon>
        <taxon>Pterygota</taxon>
        <taxon>Neoptera</taxon>
        <taxon>Polyneoptera</taxon>
        <taxon>Phasmatodea</taxon>
        <taxon>Verophasmatodea</taxon>
        <taxon>Anareolatae</taxon>
        <taxon>Phasmatidae</taxon>
        <taxon>Eurycanthinae</taxon>
        <taxon>Dryococelus</taxon>
    </lineage>
</organism>